<comment type="caution">
    <text evidence="1">The sequence shown here is derived from an EMBL/GenBank/DDBJ whole genome shotgun (WGS) entry which is preliminary data.</text>
</comment>
<evidence type="ECO:0000313" key="2">
    <source>
        <dbReference type="Proteomes" id="UP000247099"/>
    </source>
</evidence>
<accession>A0A317ZJF0</accession>
<dbReference type="Proteomes" id="UP000247099">
    <property type="component" value="Unassembled WGS sequence"/>
</dbReference>
<dbReference type="EMBL" id="QHJQ01000006">
    <property type="protein sequence ID" value="PXA03899.1"/>
    <property type="molecule type" value="Genomic_DNA"/>
</dbReference>
<keyword evidence="2" id="KW-1185">Reference proteome</keyword>
<dbReference type="AlphaFoldDB" id="A0A317ZJF0"/>
<protein>
    <submittedName>
        <fullName evidence="1">Uncharacterized protein</fullName>
    </submittedName>
</protein>
<proteinExistence type="predicted"/>
<name>A0A317ZJF0_9BACT</name>
<gene>
    <name evidence="1" type="ORF">DDZ13_09675</name>
</gene>
<dbReference type="RefSeq" id="WP_146209324.1">
    <property type="nucleotide sequence ID" value="NZ_QHJQ01000006.1"/>
</dbReference>
<dbReference type="OrthoDB" id="512781at2"/>
<dbReference type="InParanoid" id="A0A317ZJF0"/>
<sequence>MKPDQSLPIFEDIDQHPGNSLMLALLSYGSTKDILSVNSFEVLRFIQEIESGRFSEMALDRSRRLEYRDFENHMVRYFHNFLAAVKTMVEHTRNMMRSELISEDHRNEYQEELKELFSDDLPKFIEDFRNYTLHYGLPKISHVCSLPEEKWQVILDLKQLHDWDKWTSRSKRFMKEHPDQIRLSWLVETYQEKALTMHQWLVHSFTRHYGNHFEEFDRLRAAFFSANKDQSVE</sequence>
<organism evidence="1 2">
    <name type="scientific">Coraliomargarita sinensis</name>
    <dbReference type="NCBI Taxonomy" id="2174842"/>
    <lineage>
        <taxon>Bacteria</taxon>
        <taxon>Pseudomonadati</taxon>
        <taxon>Verrucomicrobiota</taxon>
        <taxon>Opitutia</taxon>
        <taxon>Puniceicoccales</taxon>
        <taxon>Coraliomargaritaceae</taxon>
        <taxon>Coraliomargarita</taxon>
    </lineage>
</organism>
<reference evidence="1 2" key="1">
    <citation type="submission" date="2018-05" db="EMBL/GenBank/DDBJ databases">
        <title>Coraliomargarita sinensis sp. nov., isolated from a marine solar saltern.</title>
        <authorList>
            <person name="Zhou L.Y."/>
        </authorList>
    </citation>
    <scope>NUCLEOTIDE SEQUENCE [LARGE SCALE GENOMIC DNA]</scope>
    <source>
        <strain evidence="1 2">WN38</strain>
    </source>
</reference>
<evidence type="ECO:0000313" key="1">
    <source>
        <dbReference type="EMBL" id="PXA03899.1"/>
    </source>
</evidence>